<dbReference type="PROSITE" id="PS50053">
    <property type="entry name" value="UBIQUITIN_2"/>
    <property type="match status" value="1"/>
</dbReference>
<dbReference type="InterPro" id="IPR050158">
    <property type="entry name" value="Ubiquitin_ubiquitin-like"/>
</dbReference>
<dbReference type="InterPro" id="IPR019954">
    <property type="entry name" value="Ubiquitin_CS"/>
</dbReference>
<accession>A0A6P1MHU1</accession>
<evidence type="ECO:0000256" key="1">
    <source>
        <dbReference type="ARBA" id="ARBA00022737"/>
    </source>
</evidence>
<dbReference type="SMART" id="SM00213">
    <property type="entry name" value="UBQ"/>
    <property type="match status" value="1"/>
</dbReference>
<dbReference type="RefSeq" id="WP_162363397.1">
    <property type="nucleotide sequence ID" value="NZ_CP047591.1"/>
</dbReference>
<evidence type="ECO:0000313" key="5">
    <source>
        <dbReference type="Proteomes" id="UP000463883"/>
    </source>
</evidence>
<dbReference type="KEGG" id="amic:Ami3637_15735"/>
<keyword evidence="5" id="KW-1185">Reference proteome</keyword>
<dbReference type="SUPFAM" id="SSF54236">
    <property type="entry name" value="Ubiquitin-like"/>
    <property type="match status" value="1"/>
</dbReference>
<feature type="domain" description="SLH" evidence="3">
    <location>
        <begin position="540"/>
        <end position="599"/>
    </location>
</feature>
<dbReference type="EMBL" id="CP047591">
    <property type="protein sequence ID" value="QHI73632.1"/>
    <property type="molecule type" value="Genomic_DNA"/>
</dbReference>
<dbReference type="InterPro" id="IPR018247">
    <property type="entry name" value="EF_Hand_1_Ca_BS"/>
</dbReference>
<dbReference type="PRINTS" id="PR00348">
    <property type="entry name" value="UBIQUITIN"/>
</dbReference>
<organism evidence="4 5">
    <name type="scientific">Aminipila terrae</name>
    <dbReference type="NCBI Taxonomy" id="2697030"/>
    <lineage>
        <taxon>Bacteria</taxon>
        <taxon>Bacillati</taxon>
        <taxon>Bacillota</taxon>
        <taxon>Clostridia</taxon>
        <taxon>Peptostreptococcales</taxon>
        <taxon>Anaerovoracaceae</taxon>
        <taxon>Aminipila</taxon>
    </lineage>
</organism>
<dbReference type="AlphaFoldDB" id="A0A6P1MHU1"/>
<dbReference type="PROSITE" id="PS51272">
    <property type="entry name" value="SLH"/>
    <property type="match status" value="3"/>
</dbReference>
<feature type="domain" description="Ubiquitin-like" evidence="2">
    <location>
        <begin position="28"/>
        <end position="103"/>
    </location>
</feature>
<proteinExistence type="predicted"/>
<dbReference type="InterPro" id="IPR000626">
    <property type="entry name" value="Ubiquitin-like_dom"/>
</dbReference>
<name>A0A6P1MHU1_9FIRM</name>
<dbReference type="Pfam" id="PF00240">
    <property type="entry name" value="ubiquitin"/>
    <property type="match status" value="1"/>
</dbReference>
<reference evidence="4 5" key="1">
    <citation type="submission" date="2020-01" db="EMBL/GenBank/DDBJ databases">
        <title>Genomic analysis of Aminipila sp. CBA3637.</title>
        <authorList>
            <person name="Kim Y.B."/>
            <person name="Roh S.W."/>
        </authorList>
    </citation>
    <scope>NUCLEOTIDE SEQUENCE [LARGE SCALE GENOMIC DNA]</scope>
    <source>
        <strain evidence="4 5">CBA3637</strain>
    </source>
</reference>
<dbReference type="FunFam" id="3.10.20.90:FF:000005">
    <property type="entry name" value="Polyubiquitin 11"/>
    <property type="match status" value="1"/>
</dbReference>
<dbReference type="Pfam" id="PF00395">
    <property type="entry name" value="SLH"/>
    <property type="match status" value="3"/>
</dbReference>
<evidence type="ECO:0008006" key="6">
    <source>
        <dbReference type="Google" id="ProtNLM"/>
    </source>
</evidence>
<dbReference type="PROSITE" id="PS00018">
    <property type="entry name" value="EF_HAND_1"/>
    <property type="match status" value="1"/>
</dbReference>
<sequence length="727" mass="79976">MNKILRKMIVWTITLILVFSTFSTAYAMQIFVRTLTGKNITLDVEASESIKIIKAKIQDKEGIPPEQQRLIFAGKQLEDGRTLSDYNIQKEATIHLVVSKNSSTVITAKDDGLVVDEGNKIISSGTYSIVPGESLISDVETRLNFPTGATIKYFDDTVGASVNSLTDHNSNTSIPMVELPVYNNYYISLVSEDGANWAKYRILAGKQDQQAPTGLAGVAPTSALNDGKITGTTTLMEYKLSSESTTWTPVSGTEITGLTAGTYNVRYREKAGFNAGALANVVVEAYTESTGKSSSTHKAKEAEDKIAVAVNGQKEKAGIETQKIVNGATEINFDVDTSILSKKIEDVLKEKKDGQQNLVEVNVDNGDNATVRFTGDIVKKMEKDDFILSVNKDKVNYAIPASEITIDKVADILKVDSTTLKDIDINIKINKVPDSVLTKYNEIANKFQQELVVAPVEFEIIAKATGTDGSLKETTVSKFSNFVERVLEIPSNIDPKKITTGIVFNDDGTYSHIPTEVFQKDGKWYAKLNSLTNSVYSVIYNPVTVESIKGHWSEKAVNDMASRLVLTEYKDFNADKAVTRAEFADYIVRALGIYREDKDNKSDFKDIMVNSDKSLSIQIASEWGLVNGYSDGTFKGNNTISRQEAMAMYARAMDIAKIADNKSNKLTYYRDSSQVAVWAEPSVKRVVNTEIFNGKGSNILDPKSKLTEAEALTAVRNLLVKAKLINE</sequence>
<feature type="domain" description="SLH" evidence="3">
    <location>
        <begin position="666"/>
        <end position="727"/>
    </location>
</feature>
<dbReference type="InterPro" id="IPR019956">
    <property type="entry name" value="Ubiquitin_dom"/>
</dbReference>
<dbReference type="InterPro" id="IPR001119">
    <property type="entry name" value="SLH_dom"/>
</dbReference>
<feature type="domain" description="SLH" evidence="3">
    <location>
        <begin position="600"/>
        <end position="663"/>
    </location>
</feature>
<protein>
    <recommendedName>
        <fullName evidence="6">S-layer homology domain-containing protein</fullName>
    </recommendedName>
</protein>
<evidence type="ECO:0000259" key="3">
    <source>
        <dbReference type="PROSITE" id="PS51272"/>
    </source>
</evidence>
<dbReference type="Gene3D" id="3.10.20.90">
    <property type="entry name" value="Phosphatidylinositol 3-kinase Catalytic Subunit, Chain A, domain 1"/>
    <property type="match status" value="1"/>
</dbReference>
<dbReference type="PANTHER" id="PTHR10666">
    <property type="entry name" value="UBIQUITIN"/>
    <property type="match status" value="1"/>
</dbReference>
<keyword evidence="1" id="KW-0677">Repeat</keyword>
<dbReference type="PROSITE" id="PS00299">
    <property type="entry name" value="UBIQUITIN_1"/>
    <property type="match status" value="1"/>
</dbReference>
<gene>
    <name evidence="4" type="ORF">Ami3637_15735</name>
</gene>
<evidence type="ECO:0000259" key="2">
    <source>
        <dbReference type="PROSITE" id="PS50053"/>
    </source>
</evidence>
<evidence type="ECO:0000313" key="4">
    <source>
        <dbReference type="EMBL" id="QHI73632.1"/>
    </source>
</evidence>
<dbReference type="Proteomes" id="UP000463883">
    <property type="component" value="Chromosome"/>
</dbReference>
<dbReference type="InterPro" id="IPR029071">
    <property type="entry name" value="Ubiquitin-like_domsf"/>
</dbReference>